<dbReference type="Proteomes" id="UP000001307">
    <property type="component" value="Unassembled WGS sequence"/>
</dbReference>
<evidence type="ECO:0000256" key="1">
    <source>
        <dbReference type="SAM" id="Coils"/>
    </source>
</evidence>
<feature type="region of interest" description="Disordered" evidence="2">
    <location>
        <begin position="165"/>
        <end position="293"/>
    </location>
</feature>
<feature type="coiled-coil region" evidence="1">
    <location>
        <begin position="35"/>
        <end position="69"/>
    </location>
</feature>
<dbReference type="EMBL" id="FN653045">
    <property type="protein sequence ID" value="CBY24412.1"/>
    <property type="molecule type" value="Genomic_DNA"/>
</dbReference>
<feature type="compositionally biased region" description="Polar residues" evidence="2">
    <location>
        <begin position="216"/>
        <end position="241"/>
    </location>
</feature>
<evidence type="ECO:0000313" key="4">
    <source>
        <dbReference type="Proteomes" id="UP000001307"/>
    </source>
</evidence>
<evidence type="ECO:0000256" key="2">
    <source>
        <dbReference type="SAM" id="MobiDB-lite"/>
    </source>
</evidence>
<keyword evidence="1" id="KW-0175">Coiled coil</keyword>
<evidence type="ECO:0000313" key="3">
    <source>
        <dbReference type="EMBL" id="CBY24412.1"/>
    </source>
</evidence>
<feature type="compositionally biased region" description="Low complexity" evidence="2">
    <location>
        <begin position="115"/>
        <end position="126"/>
    </location>
</feature>
<feature type="region of interest" description="Disordered" evidence="2">
    <location>
        <begin position="82"/>
        <end position="150"/>
    </location>
</feature>
<gene>
    <name evidence="3" type="ORF">GSOID_T00010273001</name>
</gene>
<name>E4XFF2_OIKDI</name>
<feature type="compositionally biased region" description="Basic residues" evidence="2">
    <location>
        <begin position="173"/>
        <end position="185"/>
    </location>
</feature>
<feature type="compositionally biased region" description="Polar residues" evidence="2">
    <location>
        <begin position="187"/>
        <end position="196"/>
    </location>
</feature>
<organism evidence="3">
    <name type="scientific">Oikopleura dioica</name>
    <name type="common">Tunicate</name>
    <dbReference type="NCBI Taxonomy" id="34765"/>
    <lineage>
        <taxon>Eukaryota</taxon>
        <taxon>Metazoa</taxon>
        <taxon>Chordata</taxon>
        <taxon>Tunicata</taxon>
        <taxon>Appendicularia</taxon>
        <taxon>Copelata</taxon>
        <taxon>Oikopleuridae</taxon>
        <taxon>Oikopleura</taxon>
    </lineage>
</organism>
<accession>E4XFF2</accession>
<reference evidence="3" key="1">
    <citation type="journal article" date="2010" name="Science">
        <title>Plasticity of animal genome architecture unmasked by rapid evolution of a pelagic tunicate.</title>
        <authorList>
            <person name="Denoeud F."/>
            <person name="Henriet S."/>
            <person name="Mungpakdee S."/>
            <person name="Aury J.M."/>
            <person name="Da Silva C."/>
            <person name="Brinkmann H."/>
            <person name="Mikhaleva J."/>
            <person name="Olsen L.C."/>
            <person name="Jubin C."/>
            <person name="Canestro C."/>
            <person name="Bouquet J.M."/>
            <person name="Danks G."/>
            <person name="Poulain J."/>
            <person name="Campsteijn C."/>
            <person name="Adamski M."/>
            <person name="Cross I."/>
            <person name="Yadetie F."/>
            <person name="Muffato M."/>
            <person name="Louis A."/>
            <person name="Butcher S."/>
            <person name="Tsagkogeorga G."/>
            <person name="Konrad A."/>
            <person name="Singh S."/>
            <person name="Jensen M.F."/>
            <person name="Cong E.H."/>
            <person name="Eikeseth-Otteraa H."/>
            <person name="Noel B."/>
            <person name="Anthouard V."/>
            <person name="Porcel B.M."/>
            <person name="Kachouri-Lafond R."/>
            <person name="Nishino A."/>
            <person name="Ugolini M."/>
            <person name="Chourrout P."/>
            <person name="Nishida H."/>
            <person name="Aasland R."/>
            <person name="Huzurbazar S."/>
            <person name="Westhof E."/>
            <person name="Delsuc F."/>
            <person name="Lehrach H."/>
            <person name="Reinhardt R."/>
            <person name="Weissenbach J."/>
            <person name="Roy S.W."/>
            <person name="Artiguenave F."/>
            <person name="Postlethwait J.H."/>
            <person name="Manak J.R."/>
            <person name="Thompson E.M."/>
            <person name="Jaillon O."/>
            <person name="Du Pasquier L."/>
            <person name="Boudinot P."/>
            <person name="Liberles D.A."/>
            <person name="Volff J.N."/>
            <person name="Philippe H."/>
            <person name="Lenhard B."/>
            <person name="Roest Crollius H."/>
            <person name="Wincker P."/>
            <person name="Chourrout D."/>
        </authorList>
    </citation>
    <scope>NUCLEOTIDE SEQUENCE [LARGE SCALE GENOMIC DNA]</scope>
</reference>
<keyword evidence="4" id="KW-1185">Reference proteome</keyword>
<proteinExistence type="predicted"/>
<dbReference type="AlphaFoldDB" id="E4XFF2"/>
<protein>
    <submittedName>
        <fullName evidence="3">Uncharacterized protein</fullName>
    </submittedName>
</protein>
<dbReference type="OrthoDB" id="10391736at2759"/>
<feature type="compositionally biased region" description="Polar residues" evidence="2">
    <location>
        <begin position="249"/>
        <end position="258"/>
    </location>
</feature>
<dbReference type="InParanoid" id="E4XFF2"/>
<sequence length="293" mass="32774">MIETDLMIEFGQIMDETEKWAGLFESFCFKTKYLIERQKRALQHFADDNENLKSENSKLRAKNRRMKHMFVGFGNRFKELDVTPSPKNVKGQQLMTSESDDDGEVNAPSPLDMNFFPSPGSPVFPGLVTRGPKTQQTTTTDNSDSENEADKAKALGPCAFKMLMQQKQASPKRSPRKTPSKKRMRPLTSSSGQSPINKKEQTGKMKQLRMDLFSPKKSSANEATDGNTEVLNSESESSQSPFKVPKSPASRSLYQKFSTPIVAPDERNSSRSPTTPEPDDNSPADRPVKEEPA</sequence>